<organism evidence="2 3">
    <name type="scientific">Gordonia crocea</name>
    <dbReference type="NCBI Taxonomy" id="589162"/>
    <lineage>
        <taxon>Bacteria</taxon>
        <taxon>Bacillati</taxon>
        <taxon>Actinomycetota</taxon>
        <taxon>Actinomycetes</taxon>
        <taxon>Mycobacteriales</taxon>
        <taxon>Gordoniaceae</taxon>
        <taxon>Gordonia</taxon>
    </lineage>
</organism>
<feature type="signal peptide" evidence="1">
    <location>
        <begin position="1"/>
        <end position="22"/>
    </location>
</feature>
<accession>A0A7M3SVC1</accession>
<dbReference type="Proteomes" id="UP000444980">
    <property type="component" value="Unassembled WGS sequence"/>
</dbReference>
<keyword evidence="1" id="KW-0732">Signal</keyword>
<dbReference type="EMBL" id="BJOU01000001">
    <property type="protein sequence ID" value="GED96595.1"/>
    <property type="molecule type" value="Genomic_DNA"/>
</dbReference>
<dbReference type="OrthoDB" id="9850641at2"/>
<protein>
    <recommendedName>
        <fullName evidence="4">Lipoprotein</fullName>
    </recommendedName>
</protein>
<keyword evidence="3" id="KW-1185">Reference proteome</keyword>
<proteinExistence type="predicted"/>
<evidence type="ECO:0000313" key="2">
    <source>
        <dbReference type="EMBL" id="GED96595.1"/>
    </source>
</evidence>
<sequence length="169" mass="17746">MTEKRRRGACLAAVLAAVAAGAVVTGCGSDEAANYQSQLSSVQAKQATAESNEKFATEIVQGDQHLNNVAGAARMAEFDALAAKMCPGSTAAKRLAKLKSDGKVEGFGYFPAKKTEIVGAWTEKDPNNVMVVATNRFPEDSQAKKSTMAIRVSLGADGGRTCAQDMTRQ</sequence>
<dbReference type="PROSITE" id="PS51257">
    <property type="entry name" value="PROKAR_LIPOPROTEIN"/>
    <property type="match status" value="1"/>
</dbReference>
<name>A0A7M3SVC1_9ACTN</name>
<gene>
    <name evidence="2" type="ORF">nbrc107697_06340</name>
</gene>
<dbReference type="RefSeq" id="WP_161926041.1">
    <property type="nucleotide sequence ID" value="NZ_BJOU01000001.1"/>
</dbReference>
<feature type="chain" id="PRO_5038569553" description="Lipoprotein" evidence="1">
    <location>
        <begin position="23"/>
        <end position="169"/>
    </location>
</feature>
<evidence type="ECO:0000313" key="3">
    <source>
        <dbReference type="Proteomes" id="UP000444980"/>
    </source>
</evidence>
<evidence type="ECO:0008006" key="4">
    <source>
        <dbReference type="Google" id="ProtNLM"/>
    </source>
</evidence>
<evidence type="ECO:0000256" key="1">
    <source>
        <dbReference type="SAM" id="SignalP"/>
    </source>
</evidence>
<comment type="caution">
    <text evidence="2">The sequence shown here is derived from an EMBL/GenBank/DDBJ whole genome shotgun (WGS) entry which is preliminary data.</text>
</comment>
<reference evidence="3" key="1">
    <citation type="submission" date="2019-06" db="EMBL/GenBank/DDBJ databases">
        <title>Gordonia isolated from sludge of a wastewater treatment plant.</title>
        <authorList>
            <person name="Tamura T."/>
            <person name="Aoyama K."/>
            <person name="Kang Y."/>
            <person name="Saito S."/>
            <person name="Akiyama N."/>
            <person name="Yazawa K."/>
            <person name="Gonoi T."/>
            <person name="Mikami Y."/>
        </authorList>
    </citation>
    <scope>NUCLEOTIDE SEQUENCE [LARGE SCALE GENOMIC DNA]</scope>
    <source>
        <strain evidence="3">NBRC 107697</strain>
    </source>
</reference>
<dbReference type="AlphaFoldDB" id="A0A7M3SVC1"/>